<dbReference type="GO" id="GO:0004022">
    <property type="term" value="F:alcohol dehydrogenase (NAD+) activity"/>
    <property type="evidence" value="ECO:0007669"/>
    <property type="project" value="TreeGrafter"/>
</dbReference>
<dbReference type="Pfam" id="PF00465">
    <property type="entry name" value="Fe-ADH"/>
    <property type="match status" value="1"/>
</dbReference>
<name>A0A381W706_9ZZZZ</name>
<dbReference type="PROSITE" id="PS00913">
    <property type="entry name" value="ADH_IRON_1"/>
    <property type="match status" value="1"/>
</dbReference>
<accession>A0A381W706</accession>
<keyword evidence="2" id="KW-0560">Oxidoreductase</keyword>
<reference evidence="6" key="1">
    <citation type="submission" date="2018-05" db="EMBL/GenBank/DDBJ databases">
        <authorList>
            <person name="Lanie J.A."/>
            <person name="Ng W.-L."/>
            <person name="Kazmierczak K.M."/>
            <person name="Andrzejewski T.M."/>
            <person name="Davidsen T.M."/>
            <person name="Wayne K.J."/>
            <person name="Tettelin H."/>
            <person name="Glass J.I."/>
            <person name="Rusch D."/>
            <person name="Podicherti R."/>
            <person name="Tsui H.-C.T."/>
            <person name="Winkler M.E."/>
        </authorList>
    </citation>
    <scope>NUCLEOTIDE SEQUENCE</scope>
</reference>
<evidence type="ECO:0000256" key="2">
    <source>
        <dbReference type="ARBA" id="ARBA00023002"/>
    </source>
</evidence>
<dbReference type="PROSITE" id="PS00060">
    <property type="entry name" value="ADH_IRON_2"/>
    <property type="match status" value="1"/>
</dbReference>
<dbReference type="CDD" id="cd14861">
    <property type="entry name" value="Fe-ADH-like"/>
    <property type="match status" value="1"/>
</dbReference>
<evidence type="ECO:0000259" key="4">
    <source>
        <dbReference type="Pfam" id="PF00465"/>
    </source>
</evidence>
<dbReference type="InterPro" id="IPR018211">
    <property type="entry name" value="ADH_Fe_CS"/>
</dbReference>
<evidence type="ECO:0000256" key="3">
    <source>
        <dbReference type="ARBA" id="ARBA00023027"/>
    </source>
</evidence>
<keyword evidence="3" id="KW-0520">NAD</keyword>
<comment type="similarity">
    <text evidence="1">Belongs to the iron-containing alcohol dehydrogenase family.</text>
</comment>
<dbReference type="FunFam" id="3.40.50.1970:FF:000003">
    <property type="entry name" value="Alcohol dehydrogenase, iron-containing"/>
    <property type="match status" value="1"/>
</dbReference>
<dbReference type="EMBL" id="UINC01010905">
    <property type="protein sequence ID" value="SVA48330.1"/>
    <property type="molecule type" value="Genomic_DNA"/>
</dbReference>
<dbReference type="PANTHER" id="PTHR11496:SF102">
    <property type="entry name" value="ALCOHOL DEHYDROGENASE 4"/>
    <property type="match status" value="1"/>
</dbReference>
<dbReference type="GO" id="GO:0046872">
    <property type="term" value="F:metal ion binding"/>
    <property type="evidence" value="ECO:0007669"/>
    <property type="project" value="InterPro"/>
</dbReference>
<protein>
    <submittedName>
        <fullName evidence="6">Uncharacterized protein</fullName>
    </submittedName>
</protein>
<evidence type="ECO:0000259" key="5">
    <source>
        <dbReference type="Pfam" id="PF25137"/>
    </source>
</evidence>
<gene>
    <name evidence="6" type="ORF">METZ01_LOCUS101184</name>
</gene>
<dbReference type="Pfam" id="PF25137">
    <property type="entry name" value="ADH_Fe_C"/>
    <property type="match status" value="1"/>
</dbReference>
<dbReference type="AlphaFoldDB" id="A0A381W706"/>
<dbReference type="Gene3D" id="3.40.50.1970">
    <property type="match status" value="1"/>
</dbReference>
<feature type="domain" description="Alcohol dehydrogenase iron-type/glycerol dehydrogenase GldA" evidence="4">
    <location>
        <begin position="9"/>
        <end position="179"/>
    </location>
</feature>
<dbReference type="InterPro" id="IPR039697">
    <property type="entry name" value="Alcohol_dehydrogenase_Fe"/>
</dbReference>
<dbReference type="PANTHER" id="PTHR11496">
    <property type="entry name" value="ALCOHOL DEHYDROGENASE"/>
    <property type="match status" value="1"/>
</dbReference>
<sequence length="382" mass="42460">MENMNWNYPTPIWFGLNRVNEIQKACDDLNIRNPLIVTDPGIVKTDIINKINSALKGEARIYSEVQGNPTGQNVMNGVKQFNDNKHDGVIAVGGGSGMDTGKGIAFMSGQTRPLWDFEDIGDYWTRADSDSIKPIIAIPTTAGTGSETGRAGVFTKEDTHEKKIIFHPKMLPSIVILDPDLTIALPPALTAYTGMDALAHCLEAYCSPFFHPLSQGIALEGIYIVHQYLLRAFHDGKDIEARGHMLVASSMGSTAFQKGLGAIHSLSHPVGAIYNTHHGLTNAVFMPYVLLKNKDAIKKRIENLTRYINLSEKNFDGFLKWILDLRKQLIVPHTLKELINDDSRFEEMSIMAFNDPSTGGNPIQLTDKDFFQLYNNSYYGKL</sequence>
<dbReference type="InterPro" id="IPR001670">
    <property type="entry name" value="ADH_Fe/GldA"/>
</dbReference>
<dbReference type="Gene3D" id="1.20.1090.10">
    <property type="entry name" value="Dehydroquinate synthase-like - alpha domain"/>
    <property type="match status" value="1"/>
</dbReference>
<evidence type="ECO:0000256" key="1">
    <source>
        <dbReference type="ARBA" id="ARBA00007358"/>
    </source>
</evidence>
<dbReference type="SUPFAM" id="SSF56796">
    <property type="entry name" value="Dehydroquinate synthase-like"/>
    <property type="match status" value="1"/>
</dbReference>
<proteinExistence type="inferred from homology"/>
<dbReference type="FunFam" id="1.20.1090.10:FF:000001">
    <property type="entry name" value="Aldehyde-alcohol dehydrogenase"/>
    <property type="match status" value="1"/>
</dbReference>
<evidence type="ECO:0000313" key="6">
    <source>
        <dbReference type="EMBL" id="SVA48330.1"/>
    </source>
</evidence>
<organism evidence="6">
    <name type="scientific">marine metagenome</name>
    <dbReference type="NCBI Taxonomy" id="408172"/>
    <lineage>
        <taxon>unclassified sequences</taxon>
        <taxon>metagenomes</taxon>
        <taxon>ecological metagenomes</taxon>
    </lineage>
</organism>
<feature type="domain" description="Fe-containing alcohol dehydrogenase-like C-terminal" evidence="5">
    <location>
        <begin position="190"/>
        <end position="378"/>
    </location>
</feature>
<dbReference type="InterPro" id="IPR056798">
    <property type="entry name" value="ADH_Fe_C"/>
</dbReference>